<dbReference type="Proteomes" id="UP001190700">
    <property type="component" value="Unassembled WGS sequence"/>
</dbReference>
<name>A0AAE0EUY1_9CHLO</name>
<evidence type="ECO:0000313" key="1">
    <source>
        <dbReference type="EMBL" id="KAK3241611.1"/>
    </source>
</evidence>
<reference evidence="1 2" key="1">
    <citation type="journal article" date="2015" name="Genome Biol. Evol.">
        <title>Comparative Genomics of a Bacterivorous Green Alga Reveals Evolutionary Causalities and Consequences of Phago-Mixotrophic Mode of Nutrition.</title>
        <authorList>
            <person name="Burns J.A."/>
            <person name="Paasch A."/>
            <person name="Narechania A."/>
            <person name="Kim E."/>
        </authorList>
    </citation>
    <scope>NUCLEOTIDE SEQUENCE [LARGE SCALE GENOMIC DNA]</scope>
    <source>
        <strain evidence="1 2">PLY_AMNH</strain>
    </source>
</reference>
<gene>
    <name evidence="1" type="ORF">CYMTET_48643</name>
</gene>
<keyword evidence="2" id="KW-1185">Reference proteome</keyword>
<accession>A0AAE0EUY1</accession>
<comment type="caution">
    <text evidence="1">The sequence shown here is derived from an EMBL/GenBank/DDBJ whole genome shotgun (WGS) entry which is preliminary data.</text>
</comment>
<sequence length="247" mass="28027">MLRRNDKAGKIPGDEGLSVHRLAADDIGDVHPLRDILYELRREVKLLRDRVDGKRFTPRSEKRRDGGLARGSPGVRFAVKDLSVGGNWSQNRYSKKVAFHKGTGAFIPLCGKDACKKEHAKHLRRDCPNGVYISKSVSFKHSCFVWSLAALMALPLRPPDAQLEAARPYNPSSIRQTTNCAVPRVRHWRLESYSLCEEDSALDRRWLGLGSNCGFFWVLYNSHAVPIWTTPAGNIDTEQHYYSNDYF</sequence>
<dbReference type="EMBL" id="LGRX02033360">
    <property type="protein sequence ID" value="KAK3241611.1"/>
    <property type="molecule type" value="Genomic_DNA"/>
</dbReference>
<organism evidence="1 2">
    <name type="scientific">Cymbomonas tetramitiformis</name>
    <dbReference type="NCBI Taxonomy" id="36881"/>
    <lineage>
        <taxon>Eukaryota</taxon>
        <taxon>Viridiplantae</taxon>
        <taxon>Chlorophyta</taxon>
        <taxon>Pyramimonadophyceae</taxon>
        <taxon>Pyramimonadales</taxon>
        <taxon>Pyramimonadaceae</taxon>
        <taxon>Cymbomonas</taxon>
    </lineage>
</organism>
<protein>
    <submittedName>
        <fullName evidence="1">Uncharacterized protein</fullName>
    </submittedName>
</protein>
<evidence type="ECO:0000313" key="2">
    <source>
        <dbReference type="Proteomes" id="UP001190700"/>
    </source>
</evidence>
<dbReference type="AlphaFoldDB" id="A0AAE0EUY1"/>
<proteinExistence type="predicted"/>